<feature type="domain" description="Glycosyltransferase 2-like" evidence="1">
    <location>
        <begin position="43"/>
        <end position="127"/>
    </location>
</feature>
<dbReference type="SUPFAM" id="SSF53448">
    <property type="entry name" value="Nucleotide-diphospho-sugar transferases"/>
    <property type="match status" value="1"/>
</dbReference>
<comment type="caution">
    <text evidence="2">The sequence shown here is derived from an EMBL/GenBank/DDBJ whole genome shotgun (WGS) entry which is preliminary data.</text>
</comment>
<accession>A0ABV8AV85</accession>
<dbReference type="Gene3D" id="3.90.550.10">
    <property type="entry name" value="Spore Coat Polysaccharide Biosynthesis Protein SpsA, Chain A"/>
    <property type="match status" value="1"/>
</dbReference>
<dbReference type="RefSeq" id="WP_377906224.1">
    <property type="nucleotide sequence ID" value="NZ_JBHRZS010000007.1"/>
</dbReference>
<organism evidence="2 3">
    <name type="scientific">Algoriphagus namhaensis</name>
    <dbReference type="NCBI Taxonomy" id="915353"/>
    <lineage>
        <taxon>Bacteria</taxon>
        <taxon>Pseudomonadati</taxon>
        <taxon>Bacteroidota</taxon>
        <taxon>Cytophagia</taxon>
        <taxon>Cytophagales</taxon>
        <taxon>Cyclobacteriaceae</taxon>
        <taxon>Algoriphagus</taxon>
    </lineage>
</organism>
<gene>
    <name evidence="2" type="ORF">ACFOSV_11835</name>
</gene>
<dbReference type="EC" id="2.4.-.-" evidence="2"/>
<reference evidence="3" key="1">
    <citation type="journal article" date="2019" name="Int. J. Syst. Evol. Microbiol.">
        <title>The Global Catalogue of Microorganisms (GCM) 10K type strain sequencing project: providing services to taxonomists for standard genome sequencing and annotation.</title>
        <authorList>
            <consortium name="The Broad Institute Genomics Platform"/>
            <consortium name="The Broad Institute Genome Sequencing Center for Infectious Disease"/>
            <person name="Wu L."/>
            <person name="Ma J."/>
        </authorList>
    </citation>
    <scope>NUCLEOTIDE SEQUENCE [LARGE SCALE GENOMIC DNA]</scope>
    <source>
        <strain evidence="3">CCUG 60523</strain>
    </source>
</reference>
<name>A0ABV8AV85_9BACT</name>
<dbReference type="EMBL" id="JBHRZS010000007">
    <property type="protein sequence ID" value="MFC3880875.1"/>
    <property type="molecule type" value="Genomic_DNA"/>
</dbReference>
<dbReference type="Pfam" id="PF00535">
    <property type="entry name" value="Glycos_transf_2"/>
    <property type="match status" value="1"/>
</dbReference>
<dbReference type="GO" id="GO:0016757">
    <property type="term" value="F:glycosyltransferase activity"/>
    <property type="evidence" value="ECO:0007669"/>
    <property type="project" value="UniProtKB-KW"/>
</dbReference>
<dbReference type="InterPro" id="IPR029044">
    <property type="entry name" value="Nucleotide-diphossugar_trans"/>
</dbReference>
<dbReference type="Proteomes" id="UP001595805">
    <property type="component" value="Unassembled WGS sequence"/>
</dbReference>
<evidence type="ECO:0000313" key="2">
    <source>
        <dbReference type="EMBL" id="MFC3880875.1"/>
    </source>
</evidence>
<dbReference type="InterPro" id="IPR001173">
    <property type="entry name" value="Glyco_trans_2-like"/>
</dbReference>
<keyword evidence="2" id="KW-0328">Glycosyltransferase</keyword>
<keyword evidence="2" id="KW-0808">Transferase</keyword>
<keyword evidence="3" id="KW-1185">Reference proteome</keyword>
<proteinExistence type="predicted"/>
<protein>
    <submittedName>
        <fullName evidence="2">Glycosyltransferase family A protein</fullName>
        <ecNumber evidence="2">2.4.-.-</ecNumber>
    </submittedName>
</protein>
<sequence>MRIGVNPAKLDATIPKKYYHRIIIPVFVPNFEGYFKEVFEVYKTCIKSAWLTQHGRSAITVVDNGSCIEVREWLHEQWEKGIIETLVSRSDNIGKVDAILGAARACREDLITISDSDILFKPGWQEATEEVFKCFEQAGSVAPFPIARHMYYFSSAVLRSIIQKKLSFGFLKSEFPKDIEDIYSCYEWDFLESYDGVLPTVNRNDHTAVVGSGHQIMTLRREAVFSLPNYPSFIKISNGSEVNWIDKPIDDLGYWRLSTLRPWVIHMGNTITDQNRRDFDQLKKNQNIPDQIALAELKKDPISNLAKRVYTRLFKKRFDKRGPAPKLKANIQQDGV</sequence>
<dbReference type="CDD" id="cd00761">
    <property type="entry name" value="Glyco_tranf_GTA_type"/>
    <property type="match status" value="1"/>
</dbReference>
<evidence type="ECO:0000259" key="1">
    <source>
        <dbReference type="Pfam" id="PF00535"/>
    </source>
</evidence>
<evidence type="ECO:0000313" key="3">
    <source>
        <dbReference type="Proteomes" id="UP001595805"/>
    </source>
</evidence>